<organism evidence="1 2">
    <name type="scientific">Macaca fascicularis</name>
    <name type="common">Crab-eating macaque</name>
    <name type="synonym">Cynomolgus monkey</name>
    <dbReference type="NCBI Taxonomy" id="9541"/>
    <lineage>
        <taxon>Eukaryota</taxon>
        <taxon>Metazoa</taxon>
        <taxon>Chordata</taxon>
        <taxon>Craniata</taxon>
        <taxon>Vertebrata</taxon>
        <taxon>Euteleostomi</taxon>
        <taxon>Mammalia</taxon>
        <taxon>Eutheria</taxon>
        <taxon>Euarchontoglires</taxon>
        <taxon>Primates</taxon>
        <taxon>Haplorrhini</taxon>
        <taxon>Catarrhini</taxon>
        <taxon>Cercopithecidae</taxon>
        <taxon>Cercopithecinae</taxon>
        <taxon>Macaca</taxon>
    </lineage>
</organism>
<keyword evidence="2" id="KW-1185">Reference proteome</keyword>
<dbReference type="AlphaFoldDB" id="A0A7N9CC59"/>
<sequence>MKSGKDSQILGPVGALIKLPGSHSRIHMVSETMPSSLHFCLLFCFEGQRVDFTHFSSHHCGKASTSAVGRVSVPLQQEQTDWEPGFCRCPAESHLLPVHTLFELAENTFPRLRPYSWHYD</sequence>
<dbReference type="Ensembl" id="ENSMFAT00000087216.1">
    <property type="protein sequence ID" value="ENSMFAP00000048183.1"/>
    <property type="gene ID" value="ENSMFAG00000047205.1"/>
</dbReference>
<evidence type="ECO:0000313" key="1">
    <source>
        <dbReference type="Ensembl" id="ENSMFAP00000048183.1"/>
    </source>
</evidence>
<protein>
    <submittedName>
        <fullName evidence="1">Uncharacterized protein</fullName>
    </submittedName>
</protein>
<dbReference type="Proteomes" id="UP000233100">
    <property type="component" value="Chromosome 16"/>
</dbReference>
<evidence type="ECO:0000313" key="2">
    <source>
        <dbReference type="Proteomes" id="UP000233100"/>
    </source>
</evidence>
<reference evidence="1" key="3">
    <citation type="submission" date="2025-09" db="UniProtKB">
        <authorList>
            <consortium name="Ensembl"/>
        </authorList>
    </citation>
    <scope>IDENTIFICATION</scope>
</reference>
<reference evidence="1 2" key="1">
    <citation type="submission" date="2013-03" db="EMBL/GenBank/DDBJ databases">
        <authorList>
            <person name="Warren W."/>
            <person name="Wilson R.K."/>
        </authorList>
    </citation>
    <scope>NUCLEOTIDE SEQUENCE</scope>
</reference>
<name>A0A7N9CC59_MACFA</name>
<accession>A0A7N9CC59</accession>
<reference evidence="1" key="2">
    <citation type="submission" date="2025-08" db="UniProtKB">
        <authorList>
            <consortium name="Ensembl"/>
        </authorList>
    </citation>
    <scope>IDENTIFICATION</scope>
</reference>
<proteinExistence type="predicted"/>